<protein>
    <submittedName>
        <fullName evidence="1">Uncharacterized protein</fullName>
    </submittedName>
</protein>
<dbReference type="EMBL" id="CZRL01000106">
    <property type="protein sequence ID" value="CUS54852.1"/>
    <property type="molecule type" value="Genomic_DNA"/>
</dbReference>
<accession>A0A170PSB6</accession>
<reference evidence="1" key="1">
    <citation type="submission" date="2015-10" db="EMBL/GenBank/DDBJ databases">
        <authorList>
            <person name="Gilbert D.G."/>
        </authorList>
    </citation>
    <scope>NUCLEOTIDE SEQUENCE</scope>
</reference>
<gene>
    <name evidence="1" type="ORF">MGWOODY_XGa1842</name>
</gene>
<evidence type="ECO:0000313" key="1">
    <source>
        <dbReference type="EMBL" id="CUS54852.1"/>
    </source>
</evidence>
<name>A0A170PSB6_9ZZZZ</name>
<dbReference type="AlphaFoldDB" id="A0A170PSB6"/>
<sequence length="38" mass="4462">MDYPGRDNWADSVVRLASYKSSNSRYPVLLDHIYNWAT</sequence>
<proteinExistence type="predicted"/>
<organism evidence="1">
    <name type="scientific">hydrothermal vent metagenome</name>
    <dbReference type="NCBI Taxonomy" id="652676"/>
    <lineage>
        <taxon>unclassified sequences</taxon>
        <taxon>metagenomes</taxon>
        <taxon>ecological metagenomes</taxon>
    </lineage>
</organism>